<accession>A0A255Z757</accession>
<dbReference type="PANTHER" id="PTHR30616">
    <property type="entry name" value="UNCHARACTERIZED PROTEIN YFIH"/>
    <property type="match status" value="1"/>
</dbReference>
<dbReference type="GO" id="GO:0016787">
    <property type="term" value="F:hydrolase activity"/>
    <property type="evidence" value="ECO:0007669"/>
    <property type="project" value="UniProtKB-KW"/>
</dbReference>
<dbReference type="SUPFAM" id="SSF64438">
    <property type="entry name" value="CNF1/YfiH-like putative cysteine hydrolases"/>
    <property type="match status" value="1"/>
</dbReference>
<dbReference type="OrthoDB" id="4279at2"/>
<evidence type="ECO:0000313" key="12">
    <source>
        <dbReference type="Proteomes" id="UP000216998"/>
    </source>
</evidence>
<comment type="catalytic activity">
    <reaction evidence="9">
        <text>S-methyl-5'-thioadenosine + phosphate = 5-(methylsulfanyl)-alpha-D-ribose 1-phosphate + adenine</text>
        <dbReference type="Rhea" id="RHEA:11852"/>
        <dbReference type="ChEBI" id="CHEBI:16708"/>
        <dbReference type="ChEBI" id="CHEBI:17509"/>
        <dbReference type="ChEBI" id="CHEBI:43474"/>
        <dbReference type="ChEBI" id="CHEBI:58533"/>
        <dbReference type="EC" id="2.4.2.28"/>
    </reaction>
    <physiologicalReaction direction="left-to-right" evidence="9">
        <dbReference type="Rhea" id="RHEA:11853"/>
    </physiologicalReaction>
</comment>
<gene>
    <name evidence="11" type="ORF">CHU95_01790</name>
</gene>
<proteinExistence type="inferred from homology"/>
<dbReference type="RefSeq" id="WP_094453137.1">
    <property type="nucleotide sequence ID" value="NZ_NOXU01000016.1"/>
</dbReference>
<dbReference type="Pfam" id="PF02578">
    <property type="entry name" value="Cu-oxidase_4"/>
    <property type="match status" value="1"/>
</dbReference>
<comment type="catalytic activity">
    <reaction evidence="8">
        <text>adenosine + phosphate = alpha-D-ribose 1-phosphate + adenine</text>
        <dbReference type="Rhea" id="RHEA:27642"/>
        <dbReference type="ChEBI" id="CHEBI:16335"/>
        <dbReference type="ChEBI" id="CHEBI:16708"/>
        <dbReference type="ChEBI" id="CHEBI:43474"/>
        <dbReference type="ChEBI" id="CHEBI:57720"/>
        <dbReference type="EC" id="2.4.2.1"/>
    </reaction>
    <physiologicalReaction direction="left-to-right" evidence="8">
        <dbReference type="Rhea" id="RHEA:27643"/>
    </physiologicalReaction>
</comment>
<comment type="catalytic activity">
    <reaction evidence="1">
        <text>inosine + phosphate = alpha-D-ribose 1-phosphate + hypoxanthine</text>
        <dbReference type="Rhea" id="RHEA:27646"/>
        <dbReference type="ChEBI" id="CHEBI:17368"/>
        <dbReference type="ChEBI" id="CHEBI:17596"/>
        <dbReference type="ChEBI" id="CHEBI:43474"/>
        <dbReference type="ChEBI" id="CHEBI:57720"/>
        <dbReference type="EC" id="2.4.2.1"/>
    </reaction>
    <physiologicalReaction direction="left-to-right" evidence="1">
        <dbReference type="Rhea" id="RHEA:27647"/>
    </physiologicalReaction>
</comment>
<organism evidence="11 12">
    <name type="scientific">Niveispirillum lacus</name>
    <dbReference type="NCBI Taxonomy" id="1981099"/>
    <lineage>
        <taxon>Bacteria</taxon>
        <taxon>Pseudomonadati</taxon>
        <taxon>Pseudomonadota</taxon>
        <taxon>Alphaproteobacteria</taxon>
        <taxon>Rhodospirillales</taxon>
        <taxon>Azospirillaceae</taxon>
        <taxon>Niveispirillum</taxon>
    </lineage>
</organism>
<evidence type="ECO:0000256" key="8">
    <source>
        <dbReference type="ARBA" id="ARBA00048968"/>
    </source>
</evidence>
<comment type="catalytic activity">
    <reaction evidence="7">
        <text>adenosine + H2O + H(+) = inosine + NH4(+)</text>
        <dbReference type="Rhea" id="RHEA:24408"/>
        <dbReference type="ChEBI" id="CHEBI:15377"/>
        <dbReference type="ChEBI" id="CHEBI:15378"/>
        <dbReference type="ChEBI" id="CHEBI:16335"/>
        <dbReference type="ChEBI" id="CHEBI:17596"/>
        <dbReference type="ChEBI" id="CHEBI:28938"/>
        <dbReference type="EC" id="3.5.4.4"/>
    </reaction>
    <physiologicalReaction direction="left-to-right" evidence="7">
        <dbReference type="Rhea" id="RHEA:24409"/>
    </physiologicalReaction>
</comment>
<keyword evidence="3" id="KW-0808">Transferase</keyword>
<dbReference type="GO" id="GO:0005507">
    <property type="term" value="F:copper ion binding"/>
    <property type="evidence" value="ECO:0007669"/>
    <property type="project" value="TreeGrafter"/>
</dbReference>
<dbReference type="InterPro" id="IPR011324">
    <property type="entry name" value="Cytotoxic_necrot_fac-like_cat"/>
</dbReference>
<dbReference type="PANTHER" id="PTHR30616:SF2">
    <property type="entry name" value="PURINE NUCLEOSIDE PHOSPHORYLASE LACC1"/>
    <property type="match status" value="1"/>
</dbReference>
<evidence type="ECO:0000256" key="3">
    <source>
        <dbReference type="ARBA" id="ARBA00022679"/>
    </source>
</evidence>
<dbReference type="InterPro" id="IPR003730">
    <property type="entry name" value="Cu_polyphenol_OxRdtase"/>
</dbReference>
<evidence type="ECO:0000256" key="6">
    <source>
        <dbReference type="ARBA" id="ARBA00022833"/>
    </source>
</evidence>
<keyword evidence="5" id="KW-0378">Hydrolase</keyword>
<dbReference type="GO" id="GO:0017061">
    <property type="term" value="F:S-methyl-5-thioadenosine phosphorylase activity"/>
    <property type="evidence" value="ECO:0007669"/>
    <property type="project" value="UniProtKB-EC"/>
</dbReference>
<dbReference type="AlphaFoldDB" id="A0A255Z757"/>
<evidence type="ECO:0000256" key="9">
    <source>
        <dbReference type="ARBA" id="ARBA00049893"/>
    </source>
</evidence>
<evidence type="ECO:0000313" key="11">
    <source>
        <dbReference type="EMBL" id="OYQ37269.1"/>
    </source>
</evidence>
<reference evidence="11 12" key="1">
    <citation type="submission" date="2017-07" db="EMBL/GenBank/DDBJ databases">
        <title>Niveispirillum cyanobacteriorum sp. nov., isolated from cyanobacterial aggregates in a eutrophic lake.</title>
        <authorList>
            <person name="Cai H."/>
        </authorList>
    </citation>
    <scope>NUCLEOTIDE SEQUENCE [LARGE SCALE GENOMIC DNA]</scope>
    <source>
        <strain evidence="12">TH1-14</strain>
    </source>
</reference>
<name>A0A255Z757_9PROT</name>
<comment type="similarity">
    <text evidence="2 10">Belongs to the purine nucleoside phosphorylase YfiH/LACC1 family.</text>
</comment>
<keyword evidence="12" id="KW-1185">Reference proteome</keyword>
<keyword evidence="4" id="KW-0479">Metal-binding</keyword>
<evidence type="ECO:0000256" key="2">
    <source>
        <dbReference type="ARBA" id="ARBA00007353"/>
    </source>
</evidence>
<dbReference type="EMBL" id="NOXU01000016">
    <property type="protein sequence ID" value="OYQ37269.1"/>
    <property type="molecule type" value="Genomic_DNA"/>
</dbReference>
<dbReference type="InterPro" id="IPR038371">
    <property type="entry name" value="Cu_polyphenol_OxRdtase_sf"/>
</dbReference>
<dbReference type="Proteomes" id="UP000216998">
    <property type="component" value="Unassembled WGS sequence"/>
</dbReference>
<dbReference type="CDD" id="cd16833">
    <property type="entry name" value="YfiH"/>
    <property type="match status" value="1"/>
</dbReference>
<evidence type="ECO:0000256" key="1">
    <source>
        <dbReference type="ARBA" id="ARBA00000553"/>
    </source>
</evidence>
<protein>
    <recommendedName>
        <fullName evidence="10">Purine nucleoside phosphorylase</fullName>
    </recommendedName>
</protein>
<comment type="caution">
    <text evidence="11">The sequence shown here is derived from an EMBL/GenBank/DDBJ whole genome shotgun (WGS) entry which is preliminary data.</text>
</comment>
<sequence length="254" mass="27090">MITLDLLTAVPGLRHGFFTRTDGVSTGILAAMNCGYGSNDDPANVTANRARAMGLLGVPASALTTVYQVHSPDVVTVTEPFPHGAAPKADALVTDQPGIALGILTADCVPVLFADPVARIIGAAHAGWKGAVTGVLEATIDAMITLGAQRARILAGVGPHIGWDSYEVGPEFRERLLAIQADNDRFFRPSLRAEHWMFDIGGYVDGRLRSAGITQVETTGLDTLVREDLFFSYRRACLRQEPDYGRGLSAICLV</sequence>
<evidence type="ECO:0000256" key="5">
    <source>
        <dbReference type="ARBA" id="ARBA00022801"/>
    </source>
</evidence>
<evidence type="ECO:0000256" key="7">
    <source>
        <dbReference type="ARBA" id="ARBA00047989"/>
    </source>
</evidence>
<dbReference type="Gene3D" id="3.60.140.10">
    <property type="entry name" value="CNF1/YfiH-like putative cysteine hydrolases"/>
    <property type="match status" value="1"/>
</dbReference>
<evidence type="ECO:0000256" key="4">
    <source>
        <dbReference type="ARBA" id="ARBA00022723"/>
    </source>
</evidence>
<keyword evidence="6" id="KW-0862">Zinc</keyword>
<dbReference type="NCBIfam" id="TIGR00726">
    <property type="entry name" value="peptidoglycan editing factor PgeF"/>
    <property type="match status" value="1"/>
</dbReference>
<evidence type="ECO:0000256" key="10">
    <source>
        <dbReference type="RuleBase" id="RU361274"/>
    </source>
</evidence>